<dbReference type="AlphaFoldDB" id="A0A323UUT8"/>
<comment type="caution">
    <text evidence="4">The sequence shown here is derived from an EMBL/GenBank/DDBJ whole genome shotgun (WGS) entry which is preliminary data.</text>
</comment>
<evidence type="ECO:0000259" key="3">
    <source>
        <dbReference type="PROSITE" id="PS51371"/>
    </source>
</evidence>
<dbReference type="Proteomes" id="UP000248259">
    <property type="component" value="Unassembled WGS sequence"/>
</dbReference>
<dbReference type="SUPFAM" id="SSF54631">
    <property type="entry name" value="CBS-domain pair"/>
    <property type="match status" value="1"/>
</dbReference>
<dbReference type="InterPro" id="IPR000644">
    <property type="entry name" value="CBS_dom"/>
</dbReference>
<feature type="domain" description="CBS" evidence="3">
    <location>
        <begin position="11"/>
        <end position="67"/>
    </location>
</feature>
<dbReference type="Pfam" id="PF00571">
    <property type="entry name" value="CBS"/>
    <property type="match status" value="2"/>
</dbReference>
<dbReference type="InterPro" id="IPR044729">
    <property type="entry name" value="CBS_bac"/>
</dbReference>
<gene>
    <name evidence="4" type="ORF">DNK49_11510</name>
</gene>
<dbReference type="EMBL" id="QKOE01000007">
    <property type="protein sequence ID" value="PZA16294.1"/>
    <property type="molecule type" value="Genomic_DNA"/>
</dbReference>
<keyword evidence="1 2" id="KW-0129">CBS domain</keyword>
<evidence type="ECO:0000313" key="5">
    <source>
        <dbReference type="Proteomes" id="UP000248259"/>
    </source>
</evidence>
<dbReference type="PANTHER" id="PTHR43080:SF26">
    <property type="entry name" value="REGULATORY PROTEIN"/>
    <property type="match status" value="1"/>
</dbReference>
<dbReference type="OrthoDB" id="9790355at2"/>
<organism evidence="4 5">
    <name type="scientific">Parazoarcus communis SWub3 = DSM 12120</name>
    <dbReference type="NCBI Taxonomy" id="1121029"/>
    <lineage>
        <taxon>Bacteria</taxon>
        <taxon>Pseudomonadati</taxon>
        <taxon>Pseudomonadota</taxon>
        <taxon>Betaproteobacteria</taxon>
        <taxon>Rhodocyclales</taxon>
        <taxon>Zoogloeaceae</taxon>
        <taxon>Parazoarcus</taxon>
    </lineage>
</organism>
<proteinExistence type="predicted"/>
<evidence type="ECO:0000313" key="4">
    <source>
        <dbReference type="EMBL" id="PZA16294.1"/>
    </source>
</evidence>
<dbReference type="InterPro" id="IPR051257">
    <property type="entry name" value="Diverse_CBS-Domain"/>
</dbReference>
<accession>A0A323UUT8</accession>
<sequence length="143" mass="15973">MLQSMLVKDYMVGDHLTFSPEDEVLHAIHALLEHGLSGAPVTDHDGRLIGFLSEKDCLKVALNASYFEQRAGLVKDYMSRDVVSVKGDGSLIDAIETFVNRSFRCLPVVEGERLIGQISRRDILRGLEKLRASHKTTRTRGHV</sequence>
<evidence type="ECO:0000256" key="2">
    <source>
        <dbReference type="PROSITE-ProRule" id="PRU00703"/>
    </source>
</evidence>
<dbReference type="InterPro" id="IPR046342">
    <property type="entry name" value="CBS_dom_sf"/>
</dbReference>
<protein>
    <submittedName>
        <fullName evidence="4">CBS domain-containing protein</fullName>
    </submittedName>
</protein>
<dbReference type="SMART" id="SM00116">
    <property type="entry name" value="CBS"/>
    <property type="match status" value="2"/>
</dbReference>
<dbReference type="PROSITE" id="PS51371">
    <property type="entry name" value="CBS"/>
    <property type="match status" value="2"/>
</dbReference>
<name>A0A323UUT8_9RHOO</name>
<dbReference type="RefSeq" id="WP_110524666.1">
    <property type="nucleotide sequence ID" value="NZ_QKOE01000007.1"/>
</dbReference>
<feature type="domain" description="CBS" evidence="3">
    <location>
        <begin position="78"/>
        <end position="133"/>
    </location>
</feature>
<reference evidence="4 5" key="1">
    <citation type="submission" date="2018-06" db="EMBL/GenBank/DDBJ databases">
        <title>Azoarcus communis strain SWub3 genome.</title>
        <authorList>
            <person name="Zorraquino Salvo V."/>
            <person name="Toubiana D."/>
            <person name="Blumwald E."/>
        </authorList>
    </citation>
    <scope>NUCLEOTIDE SEQUENCE [LARGE SCALE GENOMIC DNA]</scope>
    <source>
        <strain evidence="4 5">SWub3</strain>
    </source>
</reference>
<dbReference type="Gene3D" id="3.10.580.10">
    <property type="entry name" value="CBS-domain"/>
    <property type="match status" value="1"/>
</dbReference>
<keyword evidence="5" id="KW-1185">Reference proteome</keyword>
<dbReference type="PANTHER" id="PTHR43080">
    <property type="entry name" value="CBS DOMAIN-CONTAINING PROTEIN CBSX3, MITOCHONDRIAL"/>
    <property type="match status" value="1"/>
</dbReference>
<dbReference type="CDD" id="cd04629">
    <property type="entry name" value="CBS_pair_bac"/>
    <property type="match status" value="1"/>
</dbReference>
<evidence type="ECO:0000256" key="1">
    <source>
        <dbReference type="ARBA" id="ARBA00023122"/>
    </source>
</evidence>